<protein>
    <submittedName>
        <fullName evidence="1">Uncharacterized protein</fullName>
    </submittedName>
</protein>
<dbReference type="Proteomes" id="UP000224634">
    <property type="component" value="Unassembled WGS sequence"/>
</dbReference>
<name>A0A2B7YJW7_POLH7</name>
<organism evidence="1 2">
    <name type="scientific">Polytolypa hystricis (strain UAMH7299)</name>
    <dbReference type="NCBI Taxonomy" id="1447883"/>
    <lineage>
        <taxon>Eukaryota</taxon>
        <taxon>Fungi</taxon>
        <taxon>Dikarya</taxon>
        <taxon>Ascomycota</taxon>
        <taxon>Pezizomycotina</taxon>
        <taxon>Eurotiomycetes</taxon>
        <taxon>Eurotiomycetidae</taxon>
        <taxon>Onygenales</taxon>
        <taxon>Onygenales incertae sedis</taxon>
        <taxon>Polytolypa</taxon>
    </lineage>
</organism>
<comment type="caution">
    <text evidence="1">The sequence shown here is derived from an EMBL/GenBank/DDBJ whole genome shotgun (WGS) entry which is preliminary data.</text>
</comment>
<keyword evidence="2" id="KW-1185">Reference proteome</keyword>
<reference evidence="1 2" key="1">
    <citation type="submission" date="2017-10" db="EMBL/GenBank/DDBJ databases">
        <title>Comparative genomics in systemic dimorphic fungi from Ajellomycetaceae.</title>
        <authorList>
            <person name="Munoz J.F."/>
            <person name="Mcewen J.G."/>
            <person name="Clay O.K."/>
            <person name="Cuomo C.A."/>
        </authorList>
    </citation>
    <scope>NUCLEOTIDE SEQUENCE [LARGE SCALE GENOMIC DNA]</scope>
    <source>
        <strain evidence="1 2">UAMH7299</strain>
    </source>
</reference>
<evidence type="ECO:0000313" key="1">
    <source>
        <dbReference type="EMBL" id="PGH21303.1"/>
    </source>
</evidence>
<dbReference type="STRING" id="1447883.A0A2B7YJW7"/>
<evidence type="ECO:0000313" key="2">
    <source>
        <dbReference type="Proteomes" id="UP000224634"/>
    </source>
</evidence>
<dbReference type="EMBL" id="PDNA01000037">
    <property type="protein sequence ID" value="PGH21303.1"/>
    <property type="molecule type" value="Genomic_DNA"/>
</dbReference>
<accession>A0A2B7YJW7</accession>
<gene>
    <name evidence="1" type="ORF">AJ80_03353</name>
</gene>
<sequence length="176" mass="19875">MTTQQLVGDQHEIEEEHLSARNSFWVPDPAPAELLTFRPSKTTWRMGRIFAERQFHRYDEPQEAYISEVGATCVATQVKGPNIGMLAILKIRKQIPTGGESPRDVEPEDLQRTKPCRLGIWASYEFCNLDTLTESGCSCRPRLLGRKLVSQGLDDLVPGGFILLSFDRKITRAKLS</sequence>
<proteinExistence type="predicted"/>
<dbReference type="OrthoDB" id="4207132at2759"/>
<dbReference type="AlphaFoldDB" id="A0A2B7YJW7"/>